<evidence type="ECO:0000256" key="1">
    <source>
        <dbReference type="SAM" id="SignalP"/>
    </source>
</evidence>
<dbReference type="WBParaSite" id="PDA_v2.g10252.t1">
    <property type="protein sequence ID" value="PDA_v2.g10252.t1"/>
    <property type="gene ID" value="PDA_v2.g10252"/>
</dbReference>
<dbReference type="AlphaFoldDB" id="A0A914NXS9"/>
<feature type="signal peptide" evidence="1">
    <location>
        <begin position="1"/>
        <end position="22"/>
    </location>
</feature>
<sequence>MMSSHVGIFVMIIVLALNNINACIPTRNIDETSIIPLTTTPLPTRPPPCTTCPTPVQVEDDVCKQLTITPCDENNRLIYDCGPGCFLSTQNDPTDAFIPRENPVDVICDSSGSYFIGTPADQIRTVKCD</sequence>
<keyword evidence="2" id="KW-1185">Reference proteome</keyword>
<feature type="chain" id="PRO_5037803574" evidence="1">
    <location>
        <begin position="23"/>
        <end position="129"/>
    </location>
</feature>
<evidence type="ECO:0000313" key="2">
    <source>
        <dbReference type="Proteomes" id="UP000887578"/>
    </source>
</evidence>
<keyword evidence="1" id="KW-0732">Signal</keyword>
<proteinExistence type="predicted"/>
<reference evidence="3" key="1">
    <citation type="submission" date="2022-11" db="UniProtKB">
        <authorList>
            <consortium name="WormBaseParasite"/>
        </authorList>
    </citation>
    <scope>IDENTIFICATION</scope>
</reference>
<evidence type="ECO:0000313" key="3">
    <source>
        <dbReference type="WBParaSite" id="PDA_v2.g10252.t1"/>
    </source>
</evidence>
<name>A0A914NXS9_9BILA</name>
<accession>A0A914NXS9</accession>
<dbReference type="Proteomes" id="UP000887578">
    <property type="component" value="Unplaced"/>
</dbReference>
<organism evidence="2 3">
    <name type="scientific">Panagrolaimus davidi</name>
    <dbReference type="NCBI Taxonomy" id="227884"/>
    <lineage>
        <taxon>Eukaryota</taxon>
        <taxon>Metazoa</taxon>
        <taxon>Ecdysozoa</taxon>
        <taxon>Nematoda</taxon>
        <taxon>Chromadorea</taxon>
        <taxon>Rhabditida</taxon>
        <taxon>Tylenchina</taxon>
        <taxon>Panagrolaimomorpha</taxon>
        <taxon>Panagrolaimoidea</taxon>
        <taxon>Panagrolaimidae</taxon>
        <taxon>Panagrolaimus</taxon>
    </lineage>
</organism>
<protein>
    <submittedName>
        <fullName evidence="3">Uncharacterized protein</fullName>
    </submittedName>
</protein>